<reference evidence="2" key="1">
    <citation type="submission" date="2020-01" db="EMBL/GenBank/DDBJ databases">
        <title>Draft genome sequence of the Termite Coptotermes fromosanus.</title>
        <authorList>
            <person name="Itakura S."/>
            <person name="Yosikawa Y."/>
            <person name="Umezawa K."/>
        </authorList>
    </citation>
    <scope>NUCLEOTIDE SEQUENCE [LARGE SCALE GENOMIC DNA]</scope>
</reference>
<organism evidence="1 2">
    <name type="scientific">Coptotermes formosanus</name>
    <name type="common">Formosan subterranean termite</name>
    <dbReference type="NCBI Taxonomy" id="36987"/>
    <lineage>
        <taxon>Eukaryota</taxon>
        <taxon>Metazoa</taxon>
        <taxon>Ecdysozoa</taxon>
        <taxon>Arthropoda</taxon>
        <taxon>Hexapoda</taxon>
        <taxon>Insecta</taxon>
        <taxon>Pterygota</taxon>
        <taxon>Neoptera</taxon>
        <taxon>Polyneoptera</taxon>
        <taxon>Dictyoptera</taxon>
        <taxon>Blattodea</taxon>
        <taxon>Blattoidea</taxon>
        <taxon>Termitoidae</taxon>
        <taxon>Rhinotermitidae</taxon>
        <taxon>Coptotermes</taxon>
    </lineage>
</organism>
<evidence type="ECO:0000313" key="1">
    <source>
        <dbReference type="EMBL" id="GFG32259.1"/>
    </source>
</evidence>
<proteinExistence type="predicted"/>
<dbReference type="InterPro" id="IPR011990">
    <property type="entry name" value="TPR-like_helical_dom_sf"/>
</dbReference>
<name>A0A6L2PI59_COPFO</name>
<dbReference type="InParanoid" id="A0A6L2PI59"/>
<sequence>MESSIQSRISQYLLEADEYYLQGKYDKCEHTLCLLREEVDATKSLLEVCSMKKCVFSCVIENNMLISKGLAFKWDIHDAYGTWNDLMHNFSKLHQKMKSLHIVQKAPLKCYLNTVYNGLYWGWWHPNGLQCDKIHVETCMQMAVSCFKKVLEVCHDPCPSSSFCNTEDMVLCLVKKVSNNLLTVDAEECLQLLEIFAIVIYILTELKAKREIIIKCTNIITSILNIRNQLLLSMHLAFKNKQKEAVTNFKFGLNEVNSVVGRCDFETVFEVLKTVCCICYIQIGEYAKCVACLEVCEDRAEKLQVICSYLKAYACYHTKDADACLLHLLKLEHMAVSNQMKVRGHLLHGSLLAKQGRHFEALQEFFKLLSIGLQDTREKKDFYPVTLYHIAEQYETLHSMSEAHSQSDVKRVQDHGKCSLQQTKSLHASLRADHLDTLQNLVLVLREDEDESAVDINSTFNIQVKILKTLHPQPEINLPVALFKLATALAGDGDHSSAGKIFMELLMQPALQPIPSLLTQLPHVSVIYHSTTVSMLKTNQLNQAETLCRQAISYYSSRSYSPRDLEHSLLCLEDDLIALMLLAQVHKLKGEEIKESDILDRCLRLVSNYKRSVASVEHSTVHEQTKGVSACDAACDADNTQLLTALEAKLHLWKAHNYQWRGPAFQNDCFFELKQALLCNPGDKDVGSSYKQFMDENHQYHAHDKSQPLNQCGNLHVENCNSLALKHLLQSQASDESDVDMFTDL</sequence>
<dbReference type="SUPFAM" id="SSF48452">
    <property type="entry name" value="TPR-like"/>
    <property type="match status" value="1"/>
</dbReference>
<dbReference type="EMBL" id="BLKM01004705">
    <property type="protein sequence ID" value="GFG32259.1"/>
    <property type="molecule type" value="Genomic_DNA"/>
</dbReference>
<dbReference type="Gene3D" id="1.25.40.10">
    <property type="entry name" value="Tetratricopeptide repeat domain"/>
    <property type="match status" value="1"/>
</dbReference>
<protein>
    <submittedName>
        <fullName evidence="1">Uncharacterized protein</fullName>
    </submittedName>
</protein>
<keyword evidence="2" id="KW-1185">Reference proteome</keyword>
<gene>
    <name evidence="1" type="ORF">Cfor_01299</name>
</gene>
<comment type="caution">
    <text evidence="1">The sequence shown here is derived from an EMBL/GenBank/DDBJ whole genome shotgun (WGS) entry which is preliminary data.</text>
</comment>
<dbReference type="OrthoDB" id="8188885at2759"/>
<accession>A0A6L2PI59</accession>
<evidence type="ECO:0000313" key="2">
    <source>
        <dbReference type="Proteomes" id="UP000502823"/>
    </source>
</evidence>
<dbReference type="AlphaFoldDB" id="A0A6L2PI59"/>
<dbReference type="Proteomes" id="UP000502823">
    <property type="component" value="Unassembled WGS sequence"/>
</dbReference>